<dbReference type="InterPro" id="IPR006440">
    <property type="entry name" value="Doc"/>
</dbReference>
<evidence type="ECO:0000313" key="2">
    <source>
        <dbReference type="EMBL" id="KRL96183.1"/>
    </source>
</evidence>
<dbReference type="InterPro" id="IPR053737">
    <property type="entry name" value="Type_II_TA_Toxin"/>
</dbReference>
<organism evidence="2 3">
    <name type="scientific">Levilactobacillus hammesii DSM 16381</name>
    <dbReference type="NCBI Taxonomy" id="1423753"/>
    <lineage>
        <taxon>Bacteria</taxon>
        <taxon>Bacillati</taxon>
        <taxon>Bacillota</taxon>
        <taxon>Bacilli</taxon>
        <taxon>Lactobacillales</taxon>
        <taxon>Lactobacillaceae</taxon>
        <taxon>Levilactobacillus</taxon>
    </lineage>
</organism>
<protein>
    <recommendedName>
        <fullName evidence="1">Fido domain-containing protein</fullName>
    </recommendedName>
</protein>
<accession>A0A0R1USS6</accession>
<dbReference type="STRING" id="1423753.FD28_GL001934"/>
<reference evidence="2 3" key="1">
    <citation type="journal article" date="2015" name="Genome Announc.">
        <title>Expanding the biotechnology potential of lactobacilli through comparative genomics of 213 strains and associated genera.</title>
        <authorList>
            <person name="Sun Z."/>
            <person name="Harris H.M."/>
            <person name="McCann A."/>
            <person name="Guo C."/>
            <person name="Argimon S."/>
            <person name="Zhang W."/>
            <person name="Yang X."/>
            <person name="Jeffery I.B."/>
            <person name="Cooney J.C."/>
            <person name="Kagawa T.F."/>
            <person name="Liu W."/>
            <person name="Song Y."/>
            <person name="Salvetti E."/>
            <person name="Wrobel A."/>
            <person name="Rasinkangas P."/>
            <person name="Parkhill J."/>
            <person name="Rea M.C."/>
            <person name="O'Sullivan O."/>
            <person name="Ritari J."/>
            <person name="Douillard F.P."/>
            <person name="Paul Ross R."/>
            <person name="Yang R."/>
            <person name="Briner A.E."/>
            <person name="Felis G.E."/>
            <person name="de Vos W.M."/>
            <person name="Barrangou R."/>
            <person name="Klaenhammer T.R."/>
            <person name="Caufield P.W."/>
            <person name="Cui Y."/>
            <person name="Zhang H."/>
            <person name="O'Toole P.W."/>
        </authorList>
    </citation>
    <scope>NUCLEOTIDE SEQUENCE [LARGE SCALE GENOMIC DNA]</scope>
    <source>
        <strain evidence="2 3">DSM 16381</strain>
    </source>
</reference>
<dbReference type="RefSeq" id="WP_057732214.1">
    <property type="nucleotide sequence ID" value="NZ_AZFS01000041.1"/>
</dbReference>
<feature type="domain" description="Fido" evidence="1">
    <location>
        <begin position="4"/>
        <end position="126"/>
    </location>
</feature>
<comment type="caution">
    <text evidence="2">The sequence shown here is derived from an EMBL/GenBank/DDBJ whole genome shotgun (WGS) entry which is preliminary data.</text>
</comment>
<dbReference type="Proteomes" id="UP000051580">
    <property type="component" value="Unassembled WGS sequence"/>
</dbReference>
<keyword evidence="3" id="KW-1185">Reference proteome</keyword>
<dbReference type="OrthoDB" id="9802752at2"/>
<sequence length="131" mass="14685">MRYLKAEELIAVNTAVLMGTAEKSRIHNAKGLASIIALPQQAFFDIEAYPEINEKIGIVFIKIINLHPFEDGNKRTAVMAAVIMAKLNGFQIDFSNHEIAELALRVAKTDESELNYEDVYVAFDQHLHQLG</sequence>
<dbReference type="Pfam" id="PF02661">
    <property type="entry name" value="Fic"/>
    <property type="match status" value="1"/>
</dbReference>
<dbReference type="PANTHER" id="PTHR39426">
    <property type="entry name" value="HOMOLOGY TO DEATH-ON-CURING PROTEIN OF PHAGE P1"/>
    <property type="match status" value="1"/>
</dbReference>
<dbReference type="InterPro" id="IPR003812">
    <property type="entry name" value="Fido"/>
</dbReference>
<dbReference type="Gene3D" id="1.20.120.1870">
    <property type="entry name" value="Fic/DOC protein, Fido domain"/>
    <property type="match status" value="1"/>
</dbReference>
<dbReference type="NCBIfam" id="TIGR01550">
    <property type="entry name" value="DOC_P1"/>
    <property type="match status" value="1"/>
</dbReference>
<dbReference type="AlphaFoldDB" id="A0A0R1USS6"/>
<evidence type="ECO:0000313" key="3">
    <source>
        <dbReference type="Proteomes" id="UP000051580"/>
    </source>
</evidence>
<dbReference type="SUPFAM" id="SSF140931">
    <property type="entry name" value="Fic-like"/>
    <property type="match status" value="1"/>
</dbReference>
<gene>
    <name evidence="2" type="ORF">FD28_GL001934</name>
</gene>
<dbReference type="PATRIC" id="fig|1423753.3.peg.2033"/>
<name>A0A0R1USS6_9LACO</name>
<dbReference type="GO" id="GO:0016301">
    <property type="term" value="F:kinase activity"/>
    <property type="evidence" value="ECO:0007669"/>
    <property type="project" value="InterPro"/>
</dbReference>
<dbReference type="PROSITE" id="PS51459">
    <property type="entry name" value="FIDO"/>
    <property type="match status" value="1"/>
</dbReference>
<dbReference type="EMBL" id="AZFS01000041">
    <property type="protein sequence ID" value="KRL96183.1"/>
    <property type="molecule type" value="Genomic_DNA"/>
</dbReference>
<dbReference type="InterPro" id="IPR036597">
    <property type="entry name" value="Fido-like_dom_sf"/>
</dbReference>
<proteinExistence type="predicted"/>
<evidence type="ECO:0000259" key="1">
    <source>
        <dbReference type="PROSITE" id="PS51459"/>
    </source>
</evidence>
<dbReference type="PANTHER" id="PTHR39426:SF1">
    <property type="entry name" value="HOMOLOGY TO DEATH-ON-CURING PROTEIN OF PHAGE P1"/>
    <property type="match status" value="1"/>
</dbReference>